<feature type="transmembrane region" description="Helical" evidence="6">
    <location>
        <begin position="225"/>
        <end position="244"/>
    </location>
</feature>
<feature type="transmembrane region" description="Helical" evidence="6">
    <location>
        <begin position="138"/>
        <end position="158"/>
    </location>
</feature>
<dbReference type="Gene3D" id="1.20.1720.10">
    <property type="entry name" value="Multidrug resistance protein D"/>
    <property type="match status" value="1"/>
</dbReference>
<evidence type="ECO:0000256" key="5">
    <source>
        <dbReference type="ARBA" id="ARBA00023136"/>
    </source>
</evidence>
<dbReference type="EMBL" id="LAZR01002492">
    <property type="protein sequence ID" value="KKN29370.1"/>
    <property type="molecule type" value="Genomic_DNA"/>
</dbReference>
<dbReference type="InterPro" id="IPR020846">
    <property type="entry name" value="MFS_dom"/>
</dbReference>
<feature type="transmembrane region" description="Helical" evidence="6">
    <location>
        <begin position="300"/>
        <end position="318"/>
    </location>
</feature>
<dbReference type="Pfam" id="PF07690">
    <property type="entry name" value="MFS_1"/>
    <property type="match status" value="1"/>
</dbReference>
<dbReference type="SUPFAM" id="SSF103473">
    <property type="entry name" value="MFS general substrate transporter"/>
    <property type="match status" value="1"/>
</dbReference>
<dbReference type="PANTHER" id="PTHR42718:SF9">
    <property type="entry name" value="MAJOR FACILITATOR SUPERFAMILY MULTIDRUG TRANSPORTER MFSC"/>
    <property type="match status" value="1"/>
</dbReference>
<dbReference type="InterPro" id="IPR036259">
    <property type="entry name" value="MFS_trans_sf"/>
</dbReference>
<keyword evidence="3 6" id="KW-0812">Transmembrane</keyword>
<feature type="transmembrane region" description="Helical" evidence="6">
    <location>
        <begin position="330"/>
        <end position="348"/>
    </location>
</feature>
<keyword evidence="2" id="KW-0813">Transport</keyword>
<sequence>MIDKQNSYEHRNFVLLTIFISSFLTAFSVYTTVISVRKIGTELNMDVVTLGWVSTIFLLAAAMFQIPFGKISDLYGRKKVFLIGVVIFTISSVLLAFTSTSSTFIVFRFIQGLGAALIYATGNAILTATFPTSQRGKVIGINVTGVYIGLTLSPLLGGIMTENFGWRSQFWFNIPFGVLIIFLVLLKFKGEWTSEKKEKFDYLGSIVYALFLFFLIFALSLFPNIQAYIFIVISLIGAIFFILWEKKIKTPMVDFNLFKNNRYFTFSCLVSIFFYVSTIALALLLSLFMQYLKDMSPQEAGYILLIQPLIQAIFSPIAGKISDKIESRRLVSVGILITLIGIAPLLFITSDFPVYLIAISSGIIGLGIAFFSSPNTRAIMSSIPKGSLGIASSIEGTMRTIGQILSFGILTIVFAVIIGNVTITPMYYPQFITSARLICSVFMGLTIVSLIFSILRGKRYSDRQVSLMENLE</sequence>
<evidence type="ECO:0000256" key="1">
    <source>
        <dbReference type="ARBA" id="ARBA00004141"/>
    </source>
</evidence>
<feature type="transmembrane region" description="Helical" evidence="6">
    <location>
        <begin position="105"/>
        <end position="126"/>
    </location>
</feature>
<proteinExistence type="predicted"/>
<dbReference type="InterPro" id="IPR011701">
    <property type="entry name" value="MFS"/>
</dbReference>
<feature type="transmembrane region" description="Helical" evidence="6">
    <location>
        <begin position="200"/>
        <end position="219"/>
    </location>
</feature>
<feature type="transmembrane region" description="Helical" evidence="6">
    <location>
        <begin position="404"/>
        <end position="428"/>
    </location>
</feature>
<evidence type="ECO:0000313" key="8">
    <source>
        <dbReference type="EMBL" id="KKN29370.1"/>
    </source>
</evidence>
<dbReference type="GO" id="GO:0022857">
    <property type="term" value="F:transmembrane transporter activity"/>
    <property type="evidence" value="ECO:0007669"/>
    <property type="project" value="InterPro"/>
</dbReference>
<comment type="caution">
    <text evidence="8">The sequence shown here is derived from an EMBL/GenBank/DDBJ whole genome shotgun (WGS) entry which is preliminary data.</text>
</comment>
<evidence type="ECO:0000256" key="2">
    <source>
        <dbReference type="ARBA" id="ARBA00022448"/>
    </source>
</evidence>
<dbReference type="CDD" id="cd17321">
    <property type="entry name" value="MFS_MMR_MDR_like"/>
    <property type="match status" value="1"/>
</dbReference>
<feature type="transmembrane region" description="Helical" evidence="6">
    <location>
        <begin position="434"/>
        <end position="455"/>
    </location>
</feature>
<accession>A0A0F9PC31</accession>
<feature type="transmembrane region" description="Helical" evidence="6">
    <location>
        <begin position="264"/>
        <end position="288"/>
    </location>
</feature>
<feature type="transmembrane region" description="Helical" evidence="6">
    <location>
        <begin position="170"/>
        <end position="188"/>
    </location>
</feature>
<keyword evidence="5 6" id="KW-0472">Membrane</keyword>
<dbReference type="PROSITE" id="PS50850">
    <property type="entry name" value="MFS"/>
    <property type="match status" value="1"/>
</dbReference>
<dbReference type="Gene3D" id="1.20.1250.20">
    <property type="entry name" value="MFS general substrate transporter like domains"/>
    <property type="match status" value="1"/>
</dbReference>
<evidence type="ECO:0000259" key="7">
    <source>
        <dbReference type="PROSITE" id="PS50850"/>
    </source>
</evidence>
<protein>
    <recommendedName>
        <fullName evidence="7">Major facilitator superfamily (MFS) profile domain-containing protein</fullName>
    </recommendedName>
</protein>
<keyword evidence="4 6" id="KW-1133">Transmembrane helix</keyword>
<comment type="subcellular location">
    <subcellularLocation>
        <location evidence="1">Membrane</location>
        <topology evidence="1">Multi-pass membrane protein</topology>
    </subcellularLocation>
</comment>
<evidence type="ECO:0000256" key="4">
    <source>
        <dbReference type="ARBA" id="ARBA00022989"/>
    </source>
</evidence>
<dbReference type="AlphaFoldDB" id="A0A0F9PC31"/>
<name>A0A0F9PC31_9ZZZZ</name>
<gene>
    <name evidence="8" type="ORF">LCGC14_0844850</name>
</gene>
<feature type="domain" description="Major facilitator superfamily (MFS) profile" evidence="7">
    <location>
        <begin position="14"/>
        <end position="461"/>
    </location>
</feature>
<reference evidence="8" key="1">
    <citation type="journal article" date="2015" name="Nature">
        <title>Complex archaea that bridge the gap between prokaryotes and eukaryotes.</title>
        <authorList>
            <person name="Spang A."/>
            <person name="Saw J.H."/>
            <person name="Jorgensen S.L."/>
            <person name="Zaremba-Niedzwiedzka K."/>
            <person name="Martijn J."/>
            <person name="Lind A.E."/>
            <person name="van Eijk R."/>
            <person name="Schleper C."/>
            <person name="Guy L."/>
            <person name="Ettema T.J."/>
        </authorList>
    </citation>
    <scope>NUCLEOTIDE SEQUENCE</scope>
</reference>
<evidence type="ECO:0000256" key="3">
    <source>
        <dbReference type="ARBA" id="ARBA00022692"/>
    </source>
</evidence>
<dbReference type="GO" id="GO:0016020">
    <property type="term" value="C:membrane"/>
    <property type="evidence" value="ECO:0007669"/>
    <property type="project" value="UniProtKB-SubCell"/>
</dbReference>
<feature type="transmembrane region" description="Helical" evidence="6">
    <location>
        <begin position="50"/>
        <end position="68"/>
    </location>
</feature>
<organism evidence="8">
    <name type="scientific">marine sediment metagenome</name>
    <dbReference type="NCBI Taxonomy" id="412755"/>
    <lineage>
        <taxon>unclassified sequences</taxon>
        <taxon>metagenomes</taxon>
        <taxon>ecological metagenomes</taxon>
    </lineage>
</organism>
<dbReference type="PANTHER" id="PTHR42718">
    <property type="entry name" value="MAJOR FACILITATOR SUPERFAMILY MULTIDRUG TRANSPORTER MFSC"/>
    <property type="match status" value="1"/>
</dbReference>
<feature type="transmembrane region" description="Helical" evidence="6">
    <location>
        <begin position="12"/>
        <end position="30"/>
    </location>
</feature>
<feature type="transmembrane region" description="Helical" evidence="6">
    <location>
        <begin position="80"/>
        <end position="99"/>
    </location>
</feature>
<feature type="transmembrane region" description="Helical" evidence="6">
    <location>
        <begin position="354"/>
        <end position="372"/>
    </location>
</feature>
<evidence type="ECO:0000256" key="6">
    <source>
        <dbReference type="SAM" id="Phobius"/>
    </source>
</evidence>